<dbReference type="CTD" id="6753170"/>
<dbReference type="InParanoid" id="B3RV29"/>
<evidence type="ECO:0000256" key="5">
    <source>
        <dbReference type="ARBA" id="ARBA00037114"/>
    </source>
</evidence>
<gene>
    <name evidence="8" type="ORF">TRIADDRAFT_55505</name>
</gene>
<organism evidence="8 9">
    <name type="scientific">Trichoplax adhaerens</name>
    <name type="common">Trichoplax reptans</name>
    <dbReference type="NCBI Taxonomy" id="10228"/>
    <lineage>
        <taxon>Eukaryota</taxon>
        <taxon>Metazoa</taxon>
        <taxon>Placozoa</taxon>
        <taxon>Uniplacotomia</taxon>
        <taxon>Trichoplacea</taxon>
        <taxon>Trichoplacidae</taxon>
        <taxon>Trichoplax</taxon>
    </lineage>
</organism>
<evidence type="ECO:0000313" key="8">
    <source>
        <dbReference type="EMBL" id="EDV25924.1"/>
    </source>
</evidence>
<dbReference type="PANTHER" id="PTHR10458:SF2">
    <property type="entry name" value="PEPTIDE DEFORMYLASE, MITOCHONDRIAL"/>
    <property type="match status" value="1"/>
</dbReference>
<dbReference type="AlphaFoldDB" id="B3RV29"/>
<evidence type="ECO:0000256" key="4">
    <source>
        <dbReference type="ARBA" id="ARBA00022917"/>
    </source>
</evidence>
<dbReference type="Pfam" id="PF01327">
    <property type="entry name" value="Pep_deformylase"/>
    <property type="match status" value="1"/>
</dbReference>
<dbReference type="HOGENOM" id="CLU_061901_5_1_1"/>
<dbReference type="EMBL" id="DS985244">
    <property type="protein sequence ID" value="EDV25924.1"/>
    <property type="molecule type" value="Genomic_DNA"/>
</dbReference>
<dbReference type="GeneID" id="6753170"/>
<dbReference type="GO" id="GO:0046872">
    <property type="term" value="F:metal ion binding"/>
    <property type="evidence" value="ECO:0007669"/>
    <property type="project" value="UniProtKB-KW"/>
</dbReference>
<dbReference type="Gene3D" id="3.90.45.10">
    <property type="entry name" value="Peptide deformylase"/>
    <property type="match status" value="1"/>
</dbReference>
<dbReference type="FunCoup" id="B3RV29">
    <property type="interactions" value="97"/>
</dbReference>
<dbReference type="GO" id="GO:0006412">
    <property type="term" value="P:translation"/>
    <property type="evidence" value="ECO:0007669"/>
    <property type="project" value="UniProtKB-KW"/>
</dbReference>
<dbReference type="PANTHER" id="PTHR10458">
    <property type="entry name" value="PEPTIDE DEFORMYLASE"/>
    <property type="match status" value="1"/>
</dbReference>
<keyword evidence="4 7" id="KW-0648">Protein biosynthesis</keyword>
<dbReference type="FunFam" id="3.90.45.10:FF:000003">
    <property type="entry name" value="Peptide deformylase"/>
    <property type="match status" value="1"/>
</dbReference>
<dbReference type="PIRSF" id="PIRSF004749">
    <property type="entry name" value="Pep_def"/>
    <property type="match status" value="1"/>
</dbReference>
<dbReference type="Proteomes" id="UP000009022">
    <property type="component" value="Unassembled WGS sequence"/>
</dbReference>
<dbReference type="OMA" id="PSYEPIG"/>
<dbReference type="eggNOG" id="KOG3137">
    <property type="taxonomic scope" value="Eukaryota"/>
</dbReference>
<dbReference type="STRING" id="10228.B3RV29"/>
<name>B3RV29_TRIAD</name>
<dbReference type="CDD" id="cd00487">
    <property type="entry name" value="Pep_deformylase"/>
    <property type="match status" value="1"/>
</dbReference>
<dbReference type="HAMAP" id="MF_00163">
    <property type="entry name" value="Pep_deformylase"/>
    <property type="match status" value="1"/>
</dbReference>
<proteinExistence type="inferred from homology"/>
<dbReference type="PhylomeDB" id="B3RV29"/>
<evidence type="ECO:0000256" key="7">
    <source>
        <dbReference type="RuleBase" id="RU362111"/>
    </source>
</evidence>
<dbReference type="RefSeq" id="XP_002111957.1">
    <property type="nucleotide sequence ID" value="XM_002111921.1"/>
</dbReference>
<dbReference type="NCBIfam" id="NF001159">
    <property type="entry name" value="PRK00150.1-3"/>
    <property type="match status" value="1"/>
</dbReference>
<evidence type="ECO:0000256" key="2">
    <source>
        <dbReference type="ARBA" id="ARBA00022723"/>
    </source>
</evidence>
<comment type="similarity">
    <text evidence="1 7">Belongs to the polypeptide deformylase family.</text>
</comment>
<dbReference type="EC" id="3.5.1.88" evidence="7"/>
<keyword evidence="2 7" id="KW-0479">Metal-binding</keyword>
<reference evidence="8 9" key="1">
    <citation type="journal article" date="2008" name="Nature">
        <title>The Trichoplax genome and the nature of placozoans.</title>
        <authorList>
            <person name="Srivastava M."/>
            <person name="Begovic E."/>
            <person name="Chapman J."/>
            <person name="Putnam N.H."/>
            <person name="Hellsten U."/>
            <person name="Kawashima T."/>
            <person name="Kuo A."/>
            <person name="Mitros T."/>
            <person name="Salamov A."/>
            <person name="Carpenter M.L."/>
            <person name="Signorovitch A.Y."/>
            <person name="Moreno M.A."/>
            <person name="Kamm K."/>
            <person name="Grimwood J."/>
            <person name="Schmutz J."/>
            <person name="Shapiro H."/>
            <person name="Grigoriev I.V."/>
            <person name="Buss L.W."/>
            <person name="Schierwater B."/>
            <person name="Dellaporta S.L."/>
            <person name="Rokhsar D.S."/>
        </authorList>
    </citation>
    <scope>NUCLEOTIDE SEQUENCE [LARGE SCALE GENOMIC DNA]</scope>
    <source>
        <strain evidence="8 9">Grell-BS-1999</strain>
    </source>
</reference>
<evidence type="ECO:0000313" key="9">
    <source>
        <dbReference type="Proteomes" id="UP000009022"/>
    </source>
</evidence>
<keyword evidence="3 7" id="KW-0378">Hydrolase</keyword>
<protein>
    <recommendedName>
        <fullName evidence="7">Peptide deformylase</fullName>
        <ecNumber evidence="7">3.5.1.88</ecNumber>
    </recommendedName>
</protein>
<dbReference type="OrthoDB" id="276063at2759"/>
<dbReference type="InterPro" id="IPR023635">
    <property type="entry name" value="Peptide_deformylase"/>
</dbReference>
<dbReference type="GO" id="GO:0005739">
    <property type="term" value="C:mitochondrion"/>
    <property type="evidence" value="ECO:0000318"/>
    <property type="project" value="GO_Central"/>
</dbReference>
<comment type="function">
    <text evidence="5 7">Removes the formyl group from the N-terminal Met of newly synthesized proteins.</text>
</comment>
<sequence length="201" mass="23167">MAGFRYFLTDGTRTVKYYYYRYGRKLLRLNYIRQAGESVLREKAAAVDPTAIVSTDVKKLIDRMIKTMRSHGDLGIAAPQLGRPLRIITLEITKRHLSYLQAQYRNVVQRDTVPLQVLINPQLKVLDNHKVAEYESCSSIHNCMAKVPRYTTVEVSALDRHGNRINYIADGWLSRILQHEVDHLDGLLYVDKMLSKTFAKV</sequence>
<dbReference type="GO" id="GO:0042586">
    <property type="term" value="F:peptide deformylase activity"/>
    <property type="evidence" value="ECO:0000318"/>
    <property type="project" value="GO_Central"/>
</dbReference>
<comment type="catalytic activity">
    <reaction evidence="6 7">
        <text>N-terminal N-formyl-L-methionyl-[peptide] + H2O = N-terminal L-methionyl-[peptide] + formate</text>
        <dbReference type="Rhea" id="RHEA:24420"/>
        <dbReference type="Rhea" id="RHEA-COMP:10639"/>
        <dbReference type="Rhea" id="RHEA-COMP:10640"/>
        <dbReference type="ChEBI" id="CHEBI:15377"/>
        <dbReference type="ChEBI" id="CHEBI:15740"/>
        <dbReference type="ChEBI" id="CHEBI:49298"/>
        <dbReference type="ChEBI" id="CHEBI:64731"/>
        <dbReference type="EC" id="3.5.1.88"/>
    </reaction>
</comment>
<evidence type="ECO:0000256" key="6">
    <source>
        <dbReference type="ARBA" id="ARBA00048875"/>
    </source>
</evidence>
<evidence type="ECO:0000256" key="1">
    <source>
        <dbReference type="ARBA" id="ARBA00010759"/>
    </source>
</evidence>
<dbReference type="InterPro" id="IPR036821">
    <property type="entry name" value="Peptide_deformylase_sf"/>
</dbReference>
<dbReference type="KEGG" id="tad:TRIADDRAFT_55505"/>
<keyword evidence="9" id="KW-1185">Reference proteome</keyword>
<evidence type="ECO:0000256" key="3">
    <source>
        <dbReference type="ARBA" id="ARBA00022801"/>
    </source>
</evidence>
<dbReference type="SUPFAM" id="SSF56420">
    <property type="entry name" value="Peptide deformylase"/>
    <property type="match status" value="1"/>
</dbReference>
<accession>B3RV29</accession>
<dbReference type="PRINTS" id="PR01576">
    <property type="entry name" value="PDEFORMYLASE"/>
</dbReference>